<protein>
    <submittedName>
        <fullName evidence="1">Uncharacterized protein</fullName>
    </submittedName>
</protein>
<sequence>MVNMKLPSRPLIARDLNKTHSASLQIPSTLYSSHNSALTTTLHSSHALCHRMSFIAQQPMRHLADF</sequence>
<evidence type="ECO:0000313" key="1">
    <source>
        <dbReference type="EMBL" id="KDO40606.1"/>
    </source>
</evidence>
<dbReference type="AlphaFoldDB" id="A0A067DPS9"/>
<evidence type="ECO:0000313" key="2">
    <source>
        <dbReference type="Proteomes" id="UP000027120"/>
    </source>
</evidence>
<accession>A0A067DPS9</accession>
<organism evidence="1 2">
    <name type="scientific">Citrus sinensis</name>
    <name type="common">Sweet orange</name>
    <name type="synonym">Citrus aurantium var. sinensis</name>
    <dbReference type="NCBI Taxonomy" id="2711"/>
    <lineage>
        <taxon>Eukaryota</taxon>
        <taxon>Viridiplantae</taxon>
        <taxon>Streptophyta</taxon>
        <taxon>Embryophyta</taxon>
        <taxon>Tracheophyta</taxon>
        <taxon>Spermatophyta</taxon>
        <taxon>Magnoliopsida</taxon>
        <taxon>eudicotyledons</taxon>
        <taxon>Gunneridae</taxon>
        <taxon>Pentapetalae</taxon>
        <taxon>rosids</taxon>
        <taxon>malvids</taxon>
        <taxon>Sapindales</taxon>
        <taxon>Rutaceae</taxon>
        <taxon>Aurantioideae</taxon>
        <taxon>Citrus</taxon>
    </lineage>
</organism>
<proteinExistence type="predicted"/>
<reference evidence="1 2" key="1">
    <citation type="submission" date="2014-04" db="EMBL/GenBank/DDBJ databases">
        <authorList>
            <consortium name="International Citrus Genome Consortium"/>
            <person name="Gmitter F."/>
            <person name="Chen C."/>
            <person name="Farmerie W."/>
            <person name="Harkins T."/>
            <person name="Desany B."/>
            <person name="Mohiuddin M."/>
            <person name="Kodira C."/>
            <person name="Borodovsky M."/>
            <person name="Lomsadze A."/>
            <person name="Burns P."/>
            <person name="Jenkins J."/>
            <person name="Prochnik S."/>
            <person name="Shu S."/>
            <person name="Chapman J."/>
            <person name="Pitluck S."/>
            <person name="Schmutz J."/>
            <person name="Rokhsar D."/>
        </authorList>
    </citation>
    <scope>NUCLEOTIDE SEQUENCE</scope>
</reference>
<name>A0A067DPS9_CITSI</name>
<gene>
    <name evidence="1" type="ORF">CISIN_1g042248mg</name>
</gene>
<keyword evidence="2" id="KW-1185">Reference proteome</keyword>
<dbReference type="Proteomes" id="UP000027120">
    <property type="component" value="Unassembled WGS sequence"/>
</dbReference>
<dbReference type="EMBL" id="KK785892">
    <property type="protein sequence ID" value="KDO40606.1"/>
    <property type="molecule type" value="Genomic_DNA"/>
</dbReference>